<protein>
    <submittedName>
        <fullName evidence="1">Uncharacterized protein</fullName>
    </submittedName>
</protein>
<sequence length="164" mass="18929">MDTYHKINEGISTVFGSCSKNHAGIYEFYKPMRLRIFVNNADSLKEELATYIIDRKQQCLVSDSSDFEIPNLEVEEYDPREYYVGRESAIFLLPFVIDRKACELQGQMGFIFQVIYQGRPIDKLAFAYLYLDESKTISAITRLGENDREKCLKNSKQHVSAKGT</sequence>
<keyword evidence="2" id="KW-1185">Reference proteome</keyword>
<dbReference type="EMBL" id="JWZT01003310">
    <property type="protein sequence ID" value="KII67088.1"/>
    <property type="molecule type" value="Genomic_DNA"/>
</dbReference>
<comment type="caution">
    <text evidence="1">The sequence shown here is derived from an EMBL/GenBank/DDBJ whole genome shotgun (WGS) entry which is preliminary data.</text>
</comment>
<evidence type="ECO:0000313" key="2">
    <source>
        <dbReference type="Proteomes" id="UP000031668"/>
    </source>
</evidence>
<proteinExistence type="predicted"/>
<name>A0A0C2JD29_THEKT</name>
<dbReference type="AlphaFoldDB" id="A0A0C2JD29"/>
<evidence type="ECO:0000313" key="1">
    <source>
        <dbReference type="EMBL" id="KII67088.1"/>
    </source>
</evidence>
<gene>
    <name evidence="1" type="ORF">RF11_00994</name>
</gene>
<reference evidence="1 2" key="1">
    <citation type="journal article" date="2014" name="Genome Biol. Evol.">
        <title>The genome of the myxosporean Thelohanellus kitauei shows adaptations to nutrient acquisition within its fish host.</title>
        <authorList>
            <person name="Yang Y."/>
            <person name="Xiong J."/>
            <person name="Zhou Z."/>
            <person name="Huo F."/>
            <person name="Miao W."/>
            <person name="Ran C."/>
            <person name="Liu Y."/>
            <person name="Zhang J."/>
            <person name="Feng J."/>
            <person name="Wang M."/>
            <person name="Wang M."/>
            <person name="Wang L."/>
            <person name="Yao B."/>
        </authorList>
    </citation>
    <scope>NUCLEOTIDE SEQUENCE [LARGE SCALE GENOMIC DNA]</scope>
    <source>
        <strain evidence="1">Wuqing</strain>
    </source>
</reference>
<dbReference type="Proteomes" id="UP000031668">
    <property type="component" value="Unassembled WGS sequence"/>
</dbReference>
<organism evidence="1 2">
    <name type="scientific">Thelohanellus kitauei</name>
    <name type="common">Myxosporean</name>
    <dbReference type="NCBI Taxonomy" id="669202"/>
    <lineage>
        <taxon>Eukaryota</taxon>
        <taxon>Metazoa</taxon>
        <taxon>Cnidaria</taxon>
        <taxon>Myxozoa</taxon>
        <taxon>Myxosporea</taxon>
        <taxon>Bivalvulida</taxon>
        <taxon>Platysporina</taxon>
        <taxon>Myxobolidae</taxon>
        <taxon>Thelohanellus</taxon>
    </lineage>
</organism>
<accession>A0A0C2JD29</accession>